<dbReference type="PANTHER" id="PTHR30582">
    <property type="entry name" value="L,D-TRANSPEPTIDASE"/>
    <property type="match status" value="1"/>
</dbReference>
<dbReference type="EMBL" id="UOEM01000033">
    <property type="protein sequence ID" value="VAW11727.1"/>
    <property type="molecule type" value="Genomic_DNA"/>
</dbReference>
<dbReference type="InterPro" id="IPR006311">
    <property type="entry name" value="TAT_signal"/>
</dbReference>
<dbReference type="GO" id="GO:0008360">
    <property type="term" value="P:regulation of cell shape"/>
    <property type="evidence" value="ECO:0007669"/>
    <property type="project" value="UniProtKB-KW"/>
</dbReference>
<keyword evidence="4" id="KW-0808">Transferase</keyword>
<keyword evidence="7" id="KW-0573">Peptidoglycan synthesis</keyword>
<sequence length="205" mass="22681">MLNRRNFLTSGLATGLFGLSSLASPALAHKAKGRKYVLPKKYMPREVRLRPNSLPAGEIHVYPDQFYLYWTLPGDKAIRYGVGVGRGNLYHPGTFYVGAKKEWPEWTPTKDMIKREPELFAKWAGGMPGGIENPLGARALYLFTRAKGDSFLRLHGTNDPRTIGVAVSNGCARLVNDHVIDLYNRVPMGTKVVLYKKAGAGPAHT</sequence>
<evidence type="ECO:0000259" key="9">
    <source>
        <dbReference type="PROSITE" id="PS52029"/>
    </source>
</evidence>
<comment type="similarity">
    <text evidence="2">Belongs to the YkuD family.</text>
</comment>
<protein>
    <submittedName>
        <fullName evidence="10">ErfK/YbiS/YcfS/YnhG family protein/Tat domain protein</fullName>
    </submittedName>
</protein>
<evidence type="ECO:0000256" key="2">
    <source>
        <dbReference type="ARBA" id="ARBA00005992"/>
    </source>
</evidence>
<dbReference type="UniPathway" id="UPA00219"/>
<proteinExistence type="inferred from homology"/>
<dbReference type="AlphaFoldDB" id="A0A3B0TEG4"/>
<keyword evidence="3" id="KW-0328">Glycosyltransferase</keyword>
<evidence type="ECO:0000256" key="5">
    <source>
        <dbReference type="ARBA" id="ARBA00022801"/>
    </source>
</evidence>
<dbReference type="GO" id="GO:0018104">
    <property type="term" value="P:peptidoglycan-protein cross-linking"/>
    <property type="evidence" value="ECO:0007669"/>
    <property type="project" value="TreeGrafter"/>
</dbReference>
<evidence type="ECO:0000256" key="1">
    <source>
        <dbReference type="ARBA" id="ARBA00004752"/>
    </source>
</evidence>
<gene>
    <name evidence="10" type="ORF">MNBD_ALPHA09-1121</name>
</gene>
<evidence type="ECO:0000256" key="8">
    <source>
        <dbReference type="ARBA" id="ARBA00023316"/>
    </source>
</evidence>
<dbReference type="SUPFAM" id="SSF141523">
    <property type="entry name" value="L,D-transpeptidase catalytic domain-like"/>
    <property type="match status" value="1"/>
</dbReference>
<feature type="domain" description="L,D-TPase catalytic" evidence="9">
    <location>
        <begin position="57"/>
        <end position="195"/>
    </location>
</feature>
<reference evidence="10" key="1">
    <citation type="submission" date="2018-06" db="EMBL/GenBank/DDBJ databases">
        <authorList>
            <person name="Zhirakovskaya E."/>
        </authorList>
    </citation>
    <scope>NUCLEOTIDE SEQUENCE</scope>
</reference>
<dbReference type="GO" id="GO:0071555">
    <property type="term" value="P:cell wall organization"/>
    <property type="evidence" value="ECO:0007669"/>
    <property type="project" value="UniProtKB-KW"/>
</dbReference>
<keyword evidence="8" id="KW-0961">Cell wall biogenesis/degradation</keyword>
<dbReference type="PROSITE" id="PS51318">
    <property type="entry name" value="TAT"/>
    <property type="match status" value="1"/>
</dbReference>
<accession>A0A3B0TEG4</accession>
<dbReference type="Pfam" id="PF03734">
    <property type="entry name" value="YkuD"/>
    <property type="match status" value="1"/>
</dbReference>
<name>A0A3B0TEG4_9ZZZZ</name>
<evidence type="ECO:0000256" key="3">
    <source>
        <dbReference type="ARBA" id="ARBA00022676"/>
    </source>
</evidence>
<dbReference type="Gene3D" id="2.40.440.10">
    <property type="entry name" value="L,D-transpeptidase catalytic domain-like"/>
    <property type="match status" value="1"/>
</dbReference>
<organism evidence="10">
    <name type="scientific">hydrothermal vent metagenome</name>
    <dbReference type="NCBI Taxonomy" id="652676"/>
    <lineage>
        <taxon>unclassified sequences</taxon>
        <taxon>metagenomes</taxon>
        <taxon>ecological metagenomes</taxon>
    </lineage>
</organism>
<comment type="pathway">
    <text evidence="1">Cell wall biogenesis; peptidoglycan biosynthesis.</text>
</comment>
<evidence type="ECO:0000256" key="6">
    <source>
        <dbReference type="ARBA" id="ARBA00022960"/>
    </source>
</evidence>
<dbReference type="InterPro" id="IPR005490">
    <property type="entry name" value="LD_TPept_cat_dom"/>
</dbReference>
<dbReference type="PANTHER" id="PTHR30582:SF24">
    <property type="entry name" value="L,D-TRANSPEPTIDASE ERFK_SRFK-RELATED"/>
    <property type="match status" value="1"/>
</dbReference>
<dbReference type="InterPro" id="IPR050979">
    <property type="entry name" value="LD-transpeptidase"/>
</dbReference>
<evidence type="ECO:0000313" key="10">
    <source>
        <dbReference type="EMBL" id="VAW11727.1"/>
    </source>
</evidence>
<dbReference type="GO" id="GO:0071972">
    <property type="term" value="F:peptidoglycan L,D-transpeptidase activity"/>
    <property type="evidence" value="ECO:0007669"/>
    <property type="project" value="TreeGrafter"/>
</dbReference>
<keyword evidence="5" id="KW-0378">Hydrolase</keyword>
<dbReference type="PROSITE" id="PS52029">
    <property type="entry name" value="LD_TPASE"/>
    <property type="match status" value="1"/>
</dbReference>
<dbReference type="GO" id="GO:0016757">
    <property type="term" value="F:glycosyltransferase activity"/>
    <property type="evidence" value="ECO:0007669"/>
    <property type="project" value="UniProtKB-KW"/>
</dbReference>
<dbReference type="CDD" id="cd16913">
    <property type="entry name" value="YkuD_like"/>
    <property type="match status" value="1"/>
</dbReference>
<evidence type="ECO:0000256" key="4">
    <source>
        <dbReference type="ARBA" id="ARBA00022679"/>
    </source>
</evidence>
<dbReference type="InterPro" id="IPR038063">
    <property type="entry name" value="Transpep_catalytic_dom"/>
</dbReference>
<dbReference type="GO" id="GO:0005576">
    <property type="term" value="C:extracellular region"/>
    <property type="evidence" value="ECO:0007669"/>
    <property type="project" value="TreeGrafter"/>
</dbReference>
<keyword evidence="6" id="KW-0133">Cell shape</keyword>
<evidence type="ECO:0000256" key="7">
    <source>
        <dbReference type="ARBA" id="ARBA00022984"/>
    </source>
</evidence>